<dbReference type="PANTHER" id="PTHR12558:SF33">
    <property type="entry name" value="BLL7664 PROTEIN"/>
    <property type="match status" value="1"/>
</dbReference>
<dbReference type="EMBL" id="CP030840">
    <property type="protein sequence ID" value="AXC14949.1"/>
    <property type="molecule type" value="Genomic_DNA"/>
</dbReference>
<dbReference type="KEGG" id="abas:ACPOL_5703"/>
<keyword evidence="4" id="KW-1185">Reference proteome</keyword>
<sequence>MEFSRKVWVGLLLASALGQSVMFSQTADAGHYAEQGQAALASGHLDEAQRNFEQLRSMQPNVAEVHAILGRIYYQERKFNQAAVELKAALKLKPTLPKVHTLLAISLSEMSDYRPAIPGLEDCFQHSAQGAEKQMCGLQLERAYTGLKLDQKAVEVALQMDKLYPDDPEVLYHSSQIYGNMAYQAVRRMNVVAPNSPWRYLAAAEVNESQGATAAAIQQYRQVLEIDPHRPGIHYRIGRTLLAEARRSGAQQEQSEALTEFLAELAIDSTNANAAYEAGEIYRSTSDYPNAEKYFQIAIDCYPDFDDALIGLAAVYLAEEKAQPAVAALRKAISVDPSNEVSWYRLSQAERSLGDAGEQSKAMTEFRRLHQARLSSPSSALQAEQSEVTKQKVDEEAGR</sequence>
<feature type="repeat" description="TPR" evidence="1">
    <location>
        <begin position="306"/>
        <end position="339"/>
    </location>
</feature>
<keyword evidence="1" id="KW-0802">TPR repeat</keyword>
<dbReference type="Pfam" id="PF14559">
    <property type="entry name" value="TPR_19"/>
    <property type="match status" value="1"/>
</dbReference>
<feature type="repeat" description="TPR" evidence="1">
    <location>
        <begin position="63"/>
        <end position="96"/>
    </location>
</feature>
<dbReference type="PANTHER" id="PTHR12558">
    <property type="entry name" value="CELL DIVISION CYCLE 16,23,27"/>
    <property type="match status" value="1"/>
</dbReference>
<dbReference type="RefSeq" id="WP_114209614.1">
    <property type="nucleotide sequence ID" value="NZ_CP030840.1"/>
</dbReference>
<feature type="compositionally biased region" description="Polar residues" evidence="2">
    <location>
        <begin position="374"/>
        <end position="386"/>
    </location>
</feature>
<dbReference type="Gene3D" id="1.25.40.10">
    <property type="entry name" value="Tetratricopeptide repeat domain"/>
    <property type="match status" value="3"/>
</dbReference>
<dbReference type="Pfam" id="PF13181">
    <property type="entry name" value="TPR_8"/>
    <property type="match status" value="2"/>
</dbReference>
<dbReference type="InterPro" id="IPR011990">
    <property type="entry name" value="TPR-like_helical_dom_sf"/>
</dbReference>
<feature type="repeat" description="TPR" evidence="1">
    <location>
        <begin position="272"/>
        <end position="305"/>
    </location>
</feature>
<dbReference type="AlphaFoldDB" id="A0A2Z5G7J7"/>
<reference evidence="3 4" key="1">
    <citation type="journal article" date="2018" name="Front. Microbiol.">
        <title>Hydrolytic Capabilities as a Key to Environmental Success: Chitinolytic and Cellulolytic Acidobacteria From Acidic Sub-arctic Soils and Boreal Peatlands.</title>
        <authorList>
            <person name="Belova S.E."/>
            <person name="Ravin N.V."/>
            <person name="Pankratov T.A."/>
            <person name="Rakitin A.L."/>
            <person name="Ivanova A.A."/>
            <person name="Beletsky A.V."/>
            <person name="Mardanov A.V."/>
            <person name="Sinninghe Damste J.S."/>
            <person name="Dedysh S.N."/>
        </authorList>
    </citation>
    <scope>NUCLEOTIDE SEQUENCE [LARGE SCALE GENOMIC DNA]</scope>
    <source>
        <strain evidence="3 4">SBC82</strain>
    </source>
</reference>
<dbReference type="Proteomes" id="UP000253606">
    <property type="component" value="Chromosome"/>
</dbReference>
<dbReference type="Pfam" id="PF13432">
    <property type="entry name" value="TPR_16"/>
    <property type="match status" value="1"/>
</dbReference>
<evidence type="ECO:0000256" key="2">
    <source>
        <dbReference type="SAM" id="MobiDB-lite"/>
    </source>
</evidence>
<dbReference type="InterPro" id="IPR019734">
    <property type="entry name" value="TPR_rpt"/>
</dbReference>
<dbReference type="PROSITE" id="PS50005">
    <property type="entry name" value="TPR"/>
    <property type="match status" value="3"/>
</dbReference>
<dbReference type="OrthoDB" id="116614at2"/>
<organism evidence="3 4">
    <name type="scientific">Acidisarcina polymorpha</name>
    <dbReference type="NCBI Taxonomy" id="2211140"/>
    <lineage>
        <taxon>Bacteria</taxon>
        <taxon>Pseudomonadati</taxon>
        <taxon>Acidobacteriota</taxon>
        <taxon>Terriglobia</taxon>
        <taxon>Terriglobales</taxon>
        <taxon>Acidobacteriaceae</taxon>
        <taxon>Acidisarcina</taxon>
    </lineage>
</organism>
<proteinExistence type="predicted"/>
<dbReference type="SUPFAM" id="SSF48452">
    <property type="entry name" value="TPR-like"/>
    <property type="match status" value="2"/>
</dbReference>
<evidence type="ECO:0000313" key="3">
    <source>
        <dbReference type="EMBL" id="AXC14949.1"/>
    </source>
</evidence>
<feature type="compositionally biased region" description="Basic and acidic residues" evidence="2">
    <location>
        <begin position="387"/>
        <end position="399"/>
    </location>
</feature>
<feature type="region of interest" description="Disordered" evidence="2">
    <location>
        <begin position="374"/>
        <end position="399"/>
    </location>
</feature>
<evidence type="ECO:0000313" key="4">
    <source>
        <dbReference type="Proteomes" id="UP000253606"/>
    </source>
</evidence>
<accession>A0A2Z5G7J7</accession>
<protein>
    <submittedName>
        <fullName evidence="3">TPR domain protein</fullName>
    </submittedName>
</protein>
<name>A0A2Z5G7J7_9BACT</name>
<gene>
    <name evidence="3" type="ORF">ACPOL_5703</name>
</gene>
<evidence type="ECO:0000256" key="1">
    <source>
        <dbReference type="PROSITE-ProRule" id="PRU00339"/>
    </source>
</evidence>
<dbReference type="SMART" id="SM00028">
    <property type="entry name" value="TPR"/>
    <property type="match status" value="5"/>
</dbReference>